<protein>
    <submittedName>
        <fullName evidence="2">NADPH:quinone reductase-like Zn-dependent oxidoreductase</fullName>
    </submittedName>
</protein>
<dbReference type="InterPro" id="IPR020843">
    <property type="entry name" value="ER"/>
</dbReference>
<dbReference type="GO" id="GO:0016491">
    <property type="term" value="F:oxidoreductase activity"/>
    <property type="evidence" value="ECO:0007669"/>
    <property type="project" value="InterPro"/>
</dbReference>
<dbReference type="AlphaFoldDB" id="A0A7Y9PIM0"/>
<dbReference type="RefSeq" id="WP_218892173.1">
    <property type="nucleotide sequence ID" value="NZ_JACCCW010000002.1"/>
</dbReference>
<sequence length="322" mass="34085">MTNPKPTTMKALYFETTGKPLDVLRLGSVAIPSPGASQVRVRVHACALNPADWAVCEGFLPVPPPRGIGFDVSGVVDALGEGVTNVNIGDVVFGVPDYIGYSTSGAAEYAVLKVFLPIPKGLDMTEAAALPMAVETAARSIDLLGLTAGQTLMVNGGGTMTGFAAVQIALLRGVRVIASAGETFANRLRELGAKVTPYGEGMVERVRELADGASDFALHTAQVKGTLPDLVKIVDGDPKRVFSFADRDEDGIGVRTAWQERGALRYDVLGYYAQLAAEGRFSIPIARTFPLQDWREAAEISMSKNAHGKLVLIPDVSLGENV</sequence>
<dbReference type="CDD" id="cd05289">
    <property type="entry name" value="MDR_like_2"/>
    <property type="match status" value="1"/>
</dbReference>
<dbReference type="PANTHER" id="PTHR43482:SF1">
    <property type="entry name" value="PROTEIN AST1-RELATED"/>
    <property type="match status" value="1"/>
</dbReference>
<dbReference type="InterPro" id="IPR013154">
    <property type="entry name" value="ADH-like_N"/>
</dbReference>
<evidence type="ECO:0000313" key="3">
    <source>
        <dbReference type="Proteomes" id="UP000589520"/>
    </source>
</evidence>
<dbReference type="Pfam" id="PF13602">
    <property type="entry name" value="ADH_zinc_N_2"/>
    <property type="match status" value="1"/>
</dbReference>
<accession>A0A7Y9PIM0</accession>
<dbReference type="Gene3D" id="3.90.180.10">
    <property type="entry name" value="Medium-chain alcohol dehydrogenases, catalytic domain"/>
    <property type="match status" value="1"/>
</dbReference>
<proteinExistence type="predicted"/>
<dbReference type="SUPFAM" id="SSF51735">
    <property type="entry name" value="NAD(P)-binding Rossmann-fold domains"/>
    <property type="match status" value="1"/>
</dbReference>
<dbReference type="PANTHER" id="PTHR43482">
    <property type="entry name" value="PROTEIN AST1-RELATED"/>
    <property type="match status" value="1"/>
</dbReference>
<organism evidence="2 3">
    <name type="scientific">Granulicella arctica</name>
    <dbReference type="NCBI Taxonomy" id="940613"/>
    <lineage>
        <taxon>Bacteria</taxon>
        <taxon>Pseudomonadati</taxon>
        <taxon>Acidobacteriota</taxon>
        <taxon>Terriglobia</taxon>
        <taxon>Terriglobales</taxon>
        <taxon>Acidobacteriaceae</taxon>
        <taxon>Granulicella</taxon>
    </lineage>
</organism>
<gene>
    <name evidence="2" type="ORF">HDF17_002920</name>
</gene>
<dbReference type="InterPro" id="IPR011032">
    <property type="entry name" value="GroES-like_sf"/>
</dbReference>
<reference evidence="2 3" key="1">
    <citation type="submission" date="2020-07" db="EMBL/GenBank/DDBJ databases">
        <title>Genomic Encyclopedia of Type Strains, Phase IV (KMG-V): Genome sequencing to study the core and pangenomes of soil and plant-associated prokaryotes.</title>
        <authorList>
            <person name="Whitman W."/>
        </authorList>
    </citation>
    <scope>NUCLEOTIDE SEQUENCE [LARGE SCALE GENOMIC DNA]</scope>
    <source>
        <strain evidence="2 3">X4EP2</strain>
    </source>
</reference>
<evidence type="ECO:0000259" key="1">
    <source>
        <dbReference type="SMART" id="SM00829"/>
    </source>
</evidence>
<comment type="caution">
    <text evidence="2">The sequence shown here is derived from an EMBL/GenBank/DDBJ whole genome shotgun (WGS) entry which is preliminary data.</text>
</comment>
<dbReference type="Pfam" id="PF08240">
    <property type="entry name" value="ADH_N"/>
    <property type="match status" value="1"/>
</dbReference>
<keyword evidence="3" id="KW-1185">Reference proteome</keyword>
<name>A0A7Y9PIM0_9BACT</name>
<dbReference type="Gene3D" id="3.40.50.720">
    <property type="entry name" value="NAD(P)-binding Rossmann-like Domain"/>
    <property type="match status" value="1"/>
</dbReference>
<dbReference type="EMBL" id="JACCCW010000002">
    <property type="protein sequence ID" value="NYF80600.1"/>
    <property type="molecule type" value="Genomic_DNA"/>
</dbReference>
<evidence type="ECO:0000313" key="2">
    <source>
        <dbReference type="EMBL" id="NYF80600.1"/>
    </source>
</evidence>
<dbReference type="SMART" id="SM00829">
    <property type="entry name" value="PKS_ER"/>
    <property type="match status" value="1"/>
</dbReference>
<feature type="domain" description="Enoyl reductase (ER)" evidence="1">
    <location>
        <begin position="19"/>
        <end position="312"/>
    </location>
</feature>
<dbReference type="Proteomes" id="UP000589520">
    <property type="component" value="Unassembled WGS sequence"/>
</dbReference>
<dbReference type="SUPFAM" id="SSF50129">
    <property type="entry name" value="GroES-like"/>
    <property type="match status" value="1"/>
</dbReference>
<dbReference type="InterPro" id="IPR036291">
    <property type="entry name" value="NAD(P)-bd_dom_sf"/>
</dbReference>
<dbReference type="InterPro" id="IPR052585">
    <property type="entry name" value="Lipid_raft_assoc_Zn_ADH"/>
</dbReference>